<proteinExistence type="predicted"/>
<sequence>MRLKSLLGIKTSSLSIVFSTIEHRDYVIDIQSGRRRLQSNMWWWRDFCSLEGVSEPRTAASCRVGAKNKQSIWDASGKSSLWKRAANQQSGCERRAISLGVSGEASI</sequence>
<dbReference type="Proteomes" id="UP001152523">
    <property type="component" value="Unassembled WGS sequence"/>
</dbReference>
<evidence type="ECO:0000313" key="2">
    <source>
        <dbReference type="Proteomes" id="UP001152523"/>
    </source>
</evidence>
<gene>
    <name evidence="1" type="ORF">CEPIT_LOCUS39150</name>
</gene>
<dbReference type="AlphaFoldDB" id="A0AAV0G0M6"/>
<dbReference type="EMBL" id="CAMAPF010001031">
    <property type="protein sequence ID" value="CAH9141471.1"/>
    <property type="molecule type" value="Genomic_DNA"/>
</dbReference>
<comment type="caution">
    <text evidence="1">The sequence shown here is derived from an EMBL/GenBank/DDBJ whole genome shotgun (WGS) entry which is preliminary data.</text>
</comment>
<reference evidence="1" key="1">
    <citation type="submission" date="2022-07" db="EMBL/GenBank/DDBJ databases">
        <authorList>
            <person name="Macas J."/>
            <person name="Novak P."/>
            <person name="Neumann P."/>
        </authorList>
    </citation>
    <scope>NUCLEOTIDE SEQUENCE</scope>
</reference>
<name>A0AAV0G0M6_9ASTE</name>
<accession>A0AAV0G0M6</accession>
<organism evidence="1 2">
    <name type="scientific">Cuscuta epithymum</name>
    <dbReference type="NCBI Taxonomy" id="186058"/>
    <lineage>
        <taxon>Eukaryota</taxon>
        <taxon>Viridiplantae</taxon>
        <taxon>Streptophyta</taxon>
        <taxon>Embryophyta</taxon>
        <taxon>Tracheophyta</taxon>
        <taxon>Spermatophyta</taxon>
        <taxon>Magnoliopsida</taxon>
        <taxon>eudicotyledons</taxon>
        <taxon>Gunneridae</taxon>
        <taxon>Pentapetalae</taxon>
        <taxon>asterids</taxon>
        <taxon>lamiids</taxon>
        <taxon>Solanales</taxon>
        <taxon>Convolvulaceae</taxon>
        <taxon>Cuscuteae</taxon>
        <taxon>Cuscuta</taxon>
        <taxon>Cuscuta subgen. Cuscuta</taxon>
    </lineage>
</organism>
<evidence type="ECO:0000313" key="1">
    <source>
        <dbReference type="EMBL" id="CAH9141471.1"/>
    </source>
</evidence>
<protein>
    <submittedName>
        <fullName evidence="1">Uncharacterized protein</fullName>
    </submittedName>
</protein>
<keyword evidence="2" id="KW-1185">Reference proteome</keyword>